<comment type="caution">
    <text evidence="1">The sequence shown here is derived from an EMBL/GenBank/DDBJ whole genome shotgun (WGS) entry which is preliminary data.</text>
</comment>
<keyword evidence="2" id="KW-1185">Reference proteome</keyword>
<evidence type="ECO:0000313" key="2">
    <source>
        <dbReference type="Proteomes" id="UP000601597"/>
    </source>
</evidence>
<gene>
    <name evidence="1" type="ORF">GCM10007071_20670</name>
</gene>
<reference evidence="2" key="1">
    <citation type="journal article" date="2019" name="Int. J. Syst. Evol. Microbiol.">
        <title>The Global Catalogue of Microorganisms (GCM) 10K type strain sequencing project: providing services to taxonomists for standard genome sequencing and annotation.</title>
        <authorList>
            <consortium name="The Broad Institute Genomics Platform"/>
            <consortium name="The Broad Institute Genome Sequencing Center for Infectious Disease"/>
            <person name="Wu L."/>
            <person name="Ma J."/>
        </authorList>
    </citation>
    <scope>NUCLEOTIDE SEQUENCE [LARGE SCALE GENOMIC DNA]</scope>
    <source>
        <strain evidence="2">KCTC 22280</strain>
    </source>
</reference>
<dbReference type="InterPro" id="IPR007420">
    <property type="entry name" value="DUF465"/>
</dbReference>
<accession>A0ABQ3B1B0</accession>
<sequence length="96" mass="11580">MQLNPSIEIIYMSVEKHDLVHELPESKEAIHHLKINDNHFAKLFEEYHEVEHEVHRYELGAENTSDEHLEDLKKQRLHLKDQLFHMIHEYESSAEK</sequence>
<protein>
    <recommendedName>
        <fullName evidence="3">DUF465 domain-containing protein</fullName>
    </recommendedName>
</protein>
<dbReference type="Proteomes" id="UP000601597">
    <property type="component" value="Unassembled WGS sequence"/>
</dbReference>
<evidence type="ECO:0000313" key="1">
    <source>
        <dbReference type="EMBL" id="GGY73381.1"/>
    </source>
</evidence>
<organism evidence="1 2">
    <name type="scientific">Marinobacter zhanjiangensis</name>
    <dbReference type="NCBI Taxonomy" id="578215"/>
    <lineage>
        <taxon>Bacteria</taxon>
        <taxon>Pseudomonadati</taxon>
        <taxon>Pseudomonadota</taxon>
        <taxon>Gammaproteobacteria</taxon>
        <taxon>Pseudomonadales</taxon>
        <taxon>Marinobacteraceae</taxon>
        <taxon>Marinobacter</taxon>
    </lineage>
</organism>
<proteinExistence type="predicted"/>
<evidence type="ECO:0008006" key="3">
    <source>
        <dbReference type="Google" id="ProtNLM"/>
    </source>
</evidence>
<dbReference type="EMBL" id="BMXV01000004">
    <property type="protein sequence ID" value="GGY73381.1"/>
    <property type="molecule type" value="Genomic_DNA"/>
</dbReference>
<dbReference type="Gene3D" id="6.10.280.50">
    <property type="match status" value="1"/>
</dbReference>
<dbReference type="InterPro" id="IPR038444">
    <property type="entry name" value="DUF465_sf"/>
</dbReference>
<dbReference type="Pfam" id="PF04325">
    <property type="entry name" value="DUF465"/>
    <property type="match status" value="1"/>
</dbReference>
<name>A0ABQ3B1B0_9GAMM</name>